<dbReference type="Pfam" id="PF00172">
    <property type="entry name" value="Zn_clus"/>
    <property type="match status" value="1"/>
</dbReference>
<keyword evidence="5" id="KW-0238">DNA-binding</keyword>
<keyword evidence="6" id="KW-0804">Transcription</keyword>
<gene>
    <name evidence="9" type="ORF">SBRCBS47491_009140</name>
</gene>
<reference evidence="9 10" key="1">
    <citation type="submission" date="2024-01" db="EMBL/GenBank/DDBJ databases">
        <authorList>
            <person name="Allen C."/>
            <person name="Tagirdzhanova G."/>
        </authorList>
    </citation>
    <scope>NUCLEOTIDE SEQUENCE [LARGE SCALE GENOMIC DNA]</scope>
</reference>
<evidence type="ECO:0000256" key="7">
    <source>
        <dbReference type="ARBA" id="ARBA00023242"/>
    </source>
</evidence>
<dbReference type="PROSITE" id="PS50048">
    <property type="entry name" value="ZN2_CY6_FUNGAL_2"/>
    <property type="match status" value="1"/>
</dbReference>
<dbReference type="CDD" id="cd00067">
    <property type="entry name" value="GAL4"/>
    <property type="match status" value="1"/>
</dbReference>
<dbReference type="SUPFAM" id="SSF57701">
    <property type="entry name" value="Zn2/Cys6 DNA-binding domain"/>
    <property type="match status" value="1"/>
</dbReference>
<comment type="caution">
    <text evidence="9">The sequence shown here is derived from an EMBL/GenBank/DDBJ whole genome shotgun (WGS) entry which is preliminary data.</text>
</comment>
<keyword evidence="7" id="KW-0539">Nucleus</keyword>
<dbReference type="InterPro" id="IPR036864">
    <property type="entry name" value="Zn2-C6_fun-type_DNA-bd_sf"/>
</dbReference>
<dbReference type="SMART" id="SM00066">
    <property type="entry name" value="GAL4"/>
    <property type="match status" value="1"/>
</dbReference>
<keyword evidence="2" id="KW-0479">Metal-binding</keyword>
<dbReference type="SMART" id="SM00906">
    <property type="entry name" value="Fungal_trans"/>
    <property type="match status" value="1"/>
</dbReference>
<evidence type="ECO:0000256" key="1">
    <source>
        <dbReference type="ARBA" id="ARBA00004123"/>
    </source>
</evidence>
<dbReference type="PANTHER" id="PTHR31313:SF81">
    <property type="entry name" value="TY1 ENHANCER ACTIVATOR"/>
    <property type="match status" value="1"/>
</dbReference>
<evidence type="ECO:0000256" key="5">
    <source>
        <dbReference type="ARBA" id="ARBA00023125"/>
    </source>
</evidence>
<dbReference type="CDD" id="cd12148">
    <property type="entry name" value="fungal_TF_MHR"/>
    <property type="match status" value="1"/>
</dbReference>
<comment type="subcellular location">
    <subcellularLocation>
        <location evidence="1">Nucleus</location>
    </subcellularLocation>
</comment>
<dbReference type="InterPro" id="IPR051615">
    <property type="entry name" value="Transcr_Regulatory_Elem"/>
</dbReference>
<evidence type="ECO:0000313" key="9">
    <source>
        <dbReference type="EMBL" id="CAK7234996.1"/>
    </source>
</evidence>
<feature type="domain" description="Zn(2)-C6 fungal-type" evidence="8">
    <location>
        <begin position="11"/>
        <end position="40"/>
    </location>
</feature>
<evidence type="ECO:0000313" key="10">
    <source>
        <dbReference type="Proteomes" id="UP001642406"/>
    </source>
</evidence>
<accession>A0ABP0CVD4</accession>
<evidence type="ECO:0000256" key="2">
    <source>
        <dbReference type="ARBA" id="ARBA00022723"/>
    </source>
</evidence>
<keyword evidence="3" id="KW-0862">Zinc</keyword>
<name>A0ABP0CVD4_9PEZI</name>
<dbReference type="PANTHER" id="PTHR31313">
    <property type="entry name" value="TY1 ENHANCER ACTIVATOR"/>
    <property type="match status" value="1"/>
</dbReference>
<evidence type="ECO:0000259" key="8">
    <source>
        <dbReference type="PROSITE" id="PS50048"/>
    </source>
</evidence>
<evidence type="ECO:0000256" key="4">
    <source>
        <dbReference type="ARBA" id="ARBA00023015"/>
    </source>
</evidence>
<dbReference type="Gene3D" id="4.10.240.10">
    <property type="entry name" value="Zn(2)-C6 fungal-type DNA-binding domain"/>
    <property type="match status" value="1"/>
</dbReference>
<dbReference type="EMBL" id="CAWUHC010000135">
    <property type="protein sequence ID" value="CAK7234996.1"/>
    <property type="molecule type" value="Genomic_DNA"/>
</dbReference>
<proteinExistence type="predicted"/>
<sequence>MDNSSAKRLISCKRCQHRKIRCSRTFPCINCATAKAKCEFRDNDFKRPPVSREYVASLESRIATLERFLAEVKAAPTDDHRQAMLEHITFQDHLRATTTSGPVPALGSAPTDGDDTALREAMTRASLQETAEGSRIYHGPTSIFSDSEVAASESPSHLASPAASLATSTPQHVDEYGSLHGPKIALCIGLFFFWQYSQFMFIDREAFVQEYDQNPVNGEFCSEPLVYAICAIGALMSPDPDTRAISGSFATSAQDILLAKDMLGVPRVTSVQALLCCAYYEVGRGNLSKGWLFSGMAFRMGQDLGFQRDPAHWDIKSRLVAPYNFDNEFRRRIYWGSFVSDKIFSLFLGRPTFIHENDADVDISEPLPHDPPVWENWIHAHGLASLATMRPAGPKLTLLFNKQVELGRIIHDMLAHTFSPKKTRIASTRRDTWTDVSLNELNSRLVSWHESLPNDMRWKKWFAASDVLQPNVSVLHKAMHPNDVDAGTPDTNTRSALKEALDVCTVSVEAMVSVLQRFRSQHTLGNAPILFVHGAIVASNAVFITSRLASTNGTAGPALKDTHFPALDQALAEMAVSWELAGQARTKFRTALSLRQQKLQEQLDQQLHLQLVATTTGQVGIDTSFADHGFGEHFVTESMALPSTTVSLEEQHGNPMEDMYVWDDPLNIVDGNAAYWADLDTDFFVGWDAQMSPGILNDMNWTGDS</sequence>
<dbReference type="Pfam" id="PF04082">
    <property type="entry name" value="Fungal_trans"/>
    <property type="match status" value="1"/>
</dbReference>
<protein>
    <recommendedName>
        <fullName evidence="8">Zn(2)-C6 fungal-type domain-containing protein</fullName>
    </recommendedName>
</protein>
<dbReference type="InterPro" id="IPR001138">
    <property type="entry name" value="Zn2Cys6_DnaBD"/>
</dbReference>
<keyword evidence="4" id="KW-0805">Transcription regulation</keyword>
<dbReference type="InterPro" id="IPR007219">
    <property type="entry name" value="XnlR_reg_dom"/>
</dbReference>
<organism evidence="9 10">
    <name type="scientific">Sporothrix bragantina</name>
    <dbReference type="NCBI Taxonomy" id="671064"/>
    <lineage>
        <taxon>Eukaryota</taxon>
        <taxon>Fungi</taxon>
        <taxon>Dikarya</taxon>
        <taxon>Ascomycota</taxon>
        <taxon>Pezizomycotina</taxon>
        <taxon>Sordariomycetes</taxon>
        <taxon>Sordariomycetidae</taxon>
        <taxon>Ophiostomatales</taxon>
        <taxon>Ophiostomataceae</taxon>
        <taxon>Sporothrix</taxon>
    </lineage>
</organism>
<evidence type="ECO:0000256" key="3">
    <source>
        <dbReference type="ARBA" id="ARBA00022833"/>
    </source>
</evidence>
<keyword evidence="10" id="KW-1185">Reference proteome</keyword>
<evidence type="ECO:0000256" key="6">
    <source>
        <dbReference type="ARBA" id="ARBA00023163"/>
    </source>
</evidence>
<dbReference type="Proteomes" id="UP001642406">
    <property type="component" value="Unassembled WGS sequence"/>
</dbReference>